<proteinExistence type="inferred from homology"/>
<dbReference type="PROSITE" id="PS01218">
    <property type="entry name" value="TATC"/>
    <property type="match status" value="1"/>
</dbReference>
<dbReference type="Pfam" id="PF00902">
    <property type="entry name" value="TatC"/>
    <property type="match status" value="1"/>
</dbReference>
<evidence type="ECO:0000313" key="6">
    <source>
        <dbReference type="EMBL" id="OPA73890.1"/>
    </source>
</evidence>
<dbReference type="PRINTS" id="PR01840">
    <property type="entry name" value="TATCFAMILY"/>
</dbReference>
<organism evidence="6 7">
    <name type="scientific">Paenibacillus selenitireducens</name>
    <dbReference type="NCBI Taxonomy" id="1324314"/>
    <lineage>
        <taxon>Bacteria</taxon>
        <taxon>Bacillati</taxon>
        <taxon>Bacillota</taxon>
        <taxon>Bacilli</taxon>
        <taxon>Bacillales</taxon>
        <taxon>Paenibacillaceae</taxon>
        <taxon>Paenibacillus</taxon>
    </lineage>
</organism>
<gene>
    <name evidence="5" type="primary">tatC</name>
    <name evidence="6" type="ORF">BVG16_25965</name>
</gene>
<dbReference type="GO" id="GO:0043953">
    <property type="term" value="P:protein transport by the Tat complex"/>
    <property type="evidence" value="ECO:0007669"/>
    <property type="project" value="UniProtKB-UniRule"/>
</dbReference>
<dbReference type="InterPro" id="IPR019820">
    <property type="entry name" value="Sec-indep_translocase_CS"/>
</dbReference>
<feature type="transmembrane region" description="Helical" evidence="5">
    <location>
        <begin position="106"/>
        <end position="130"/>
    </location>
</feature>
<keyword evidence="2 5" id="KW-0812">Transmembrane</keyword>
<dbReference type="STRING" id="1324314.BVG16_25965"/>
<dbReference type="PANTHER" id="PTHR30371">
    <property type="entry name" value="SEC-INDEPENDENT PROTEIN TRANSLOCASE PROTEIN TATC"/>
    <property type="match status" value="1"/>
</dbReference>
<reference evidence="6 7" key="1">
    <citation type="submission" date="2017-01" db="EMBL/GenBank/DDBJ databases">
        <title>Genome analysis of Paenibacillus selenitrireducens ES3-24.</title>
        <authorList>
            <person name="Xu D."/>
            <person name="Yao R."/>
            <person name="Zheng S."/>
        </authorList>
    </citation>
    <scope>NUCLEOTIDE SEQUENCE [LARGE SCALE GENOMIC DNA]</scope>
    <source>
        <strain evidence="6 7">ES3-24</strain>
    </source>
</reference>
<dbReference type="EMBL" id="MSZX01000013">
    <property type="protein sequence ID" value="OPA73890.1"/>
    <property type="molecule type" value="Genomic_DNA"/>
</dbReference>
<dbReference type="AlphaFoldDB" id="A0A1T2X1Z2"/>
<evidence type="ECO:0000256" key="4">
    <source>
        <dbReference type="ARBA" id="ARBA00023136"/>
    </source>
</evidence>
<dbReference type="InterPro" id="IPR002033">
    <property type="entry name" value="TatC"/>
</dbReference>
<keyword evidence="5" id="KW-0653">Protein transport</keyword>
<feature type="transmembrane region" description="Helical" evidence="5">
    <location>
        <begin position="20"/>
        <end position="44"/>
    </location>
</feature>
<keyword evidence="7" id="KW-1185">Reference proteome</keyword>
<feature type="transmembrane region" description="Helical" evidence="5">
    <location>
        <begin position="192"/>
        <end position="210"/>
    </location>
</feature>
<sequence length="254" mass="29259">MSEKLLSLLKHVGELRKRILWTLAMLLLTAVAGLFFAQKIILYFKSVPPASTISWNAFSPWDAVRIYMNVTLLLACLITLPFALFQVWKFVKPGLREKEQKATLRYIPFVCFMLLIGLAFSYFVVFPMAFTFTTRMTENMHLIPTYGISQYFSFMFSLVIPVAIAFELPVLVMFLTKLRILNPKKLGKFRRYAYFILVVIATMISPPEFISHLMVAVPLIVLYEISVTVSRYVYRKQLIADQALSEEDNSAYST</sequence>
<dbReference type="NCBIfam" id="TIGR00945">
    <property type="entry name" value="tatC"/>
    <property type="match status" value="1"/>
</dbReference>
<evidence type="ECO:0000256" key="3">
    <source>
        <dbReference type="ARBA" id="ARBA00022989"/>
    </source>
</evidence>
<dbReference type="HAMAP" id="MF_00902">
    <property type="entry name" value="TatC"/>
    <property type="match status" value="1"/>
</dbReference>
<keyword evidence="3 5" id="KW-1133">Transmembrane helix</keyword>
<evidence type="ECO:0000256" key="2">
    <source>
        <dbReference type="ARBA" id="ARBA00022692"/>
    </source>
</evidence>
<evidence type="ECO:0000313" key="7">
    <source>
        <dbReference type="Proteomes" id="UP000190188"/>
    </source>
</evidence>
<evidence type="ECO:0000256" key="5">
    <source>
        <dbReference type="HAMAP-Rule" id="MF_00902"/>
    </source>
</evidence>
<name>A0A1T2X1Z2_9BACL</name>
<keyword evidence="5" id="KW-0811">Translocation</keyword>
<keyword evidence="5" id="KW-0813">Transport</keyword>
<dbReference type="Proteomes" id="UP000190188">
    <property type="component" value="Unassembled WGS sequence"/>
</dbReference>
<dbReference type="PANTHER" id="PTHR30371:SF4">
    <property type="entry name" value="SEC-INDEPENDENT PROTEIN TRANSLOCASE PROTEIN TATCD"/>
    <property type="match status" value="1"/>
</dbReference>
<keyword evidence="5" id="KW-1003">Cell membrane</keyword>
<dbReference type="GO" id="GO:0065002">
    <property type="term" value="P:intracellular protein transmembrane transport"/>
    <property type="evidence" value="ECO:0007669"/>
    <property type="project" value="TreeGrafter"/>
</dbReference>
<comment type="subunit">
    <text evidence="5">Forms a complex with TatA.</text>
</comment>
<comment type="similarity">
    <text evidence="5">Belongs to the TatC family.</text>
</comment>
<dbReference type="OrthoDB" id="9777044at2"/>
<dbReference type="GO" id="GO:0033281">
    <property type="term" value="C:TAT protein transport complex"/>
    <property type="evidence" value="ECO:0007669"/>
    <property type="project" value="UniProtKB-UniRule"/>
</dbReference>
<dbReference type="GO" id="GO:0009977">
    <property type="term" value="F:proton motive force dependent protein transmembrane transporter activity"/>
    <property type="evidence" value="ECO:0007669"/>
    <property type="project" value="TreeGrafter"/>
</dbReference>
<protein>
    <recommendedName>
        <fullName evidence="5">Sec-independent protein translocase protein TatC</fullName>
    </recommendedName>
</protein>
<feature type="transmembrane region" description="Helical" evidence="5">
    <location>
        <begin position="64"/>
        <end position="85"/>
    </location>
</feature>
<dbReference type="RefSeq" id="WP_078502119.1">
    <property type="nucleotide sequence ID" value="NZ_MSZX01000013.1"/>
</dbReference>
<accession>A0A1T2X1Z2</accession>
<comment type="caution">
    <text evidence="5">Lacks conserved residue(s) required for the propagation of feature annotation.</text>
</comment>
<comment type="subcellular location">
    <subcellularLocation>
        <location evidence="5">Cell membrane</location>
        <topology evidence="5">Multi-pass membrane protein</topology>
    </subcellularLocation>
    <subcellularLocation>
        <location evidence="1">Membrane</location>
        <topology evidence="1">Multi-pass membrane protein</topology>
    </subcellularLocation>
</comment>
<keyword evidence="4 5" id="KW-0472">Membrane</keyword>
<comment type="caution">
    <text evidence="6">The sequence shown here is derived from an EMBL/GenBank/DDBJ whole genome shotgun (WGS) entry which is preliminary data.</text>
</comment>
<evidence type="ECO:0000256" key="1">
    <source>
        <dbReference type="ARBA" id="ARBA00004141"/>
    </source>
</evidence>
<comment type="function">
    <text evidence="5">Part of the twin-arginine translocation (Tat) system that transports large folded proteins containing a characteristic twin-arginine motif in their signal peptide across membranes.</text>
</comment>
<feature type="transmembrane region" description="Helical" evidence="5">
    <location>
        <begin position="150"/>
        <end position="172"/>
    </location>
</feature>